<dbReference type="InterPro" id="IPR000725">
    <property type="entry name" value="Olfact_rcpt"/>
</dbReference>
<comment type="subcellular location">
    <subcellularLocation>
        <location evidence="1 12">Cell membrane</location>
        <topology evidence="1 12">Multi-pass membrane protein</topology>
    </subcellularLocation>
</comment>
<keyword evidence="9 11" id="KW-0675">Receptor</keyword>
<feature type="domain" description="G-protein coupled receptors family 1 profile" evidence="13">
    <location>
        <begin position="47"/>
        <end position="296"/>
    </location>
</feature>
<dbReference type="GO" id="GO:0004984">
    <property type="term" value="F:olfactory receptor activity"/>
    <property type="evidence" value="ECO:0007669"/>
    <property type="project" value="InterPro"/>
</dbReference>
<reference evidence="15" key="1">
    <citation type="submission" date="2025-08" db="UniProtKB">
        <authorList>
            <consortium name="RefSeq"/>
        </authorList>
    </citation>
    <scope>IDENTIFICATION</scope>
    <source>
        <tissue evidence="15">Kidney</tissue>
    </source>
</reference>
<dbReference type="PANTHER" id="PTHR26453">
    <property type="entry name" value="OLFACTORY RECEPTOR"/>
    <property type="match status" value="1"/>
</dbReference>
<evidence type="ECO:0000256" key="2">
    <source>
        <dbReference type="ARBA" id="ARBA00022475"/>
    </source>
</evidence>
<keyword evidence="10 11" id="KW-0807">Transducer</keyword>
<evidence type="ECO:0000256" key="12">
    <source>
        <dbReference type="RuleBase" id="RU363047"/>
    </source>
</evidence>
<name>A0A1S3G6Y5_DIPOR</name>
<keyword evidence="14" id="KW-1185">Reference proteome</keyword>
<proteinExistence type="inferred from homology"/>
<dbReference type="GO" id="GO:0004930">
    <property type="term" value="F:G protein-coupled receptor activity"/>
    <property type="evidence" value="ECO:0007669"/>
    <property type="project" value="UniProtKB-KW"/>
</dbReference>
<dbReference type="Gene3D" id="1.20.1070.10">
    <property type="entry name" value="Rhodopsin 7-helix transmembrane proteins"/>
    <property type="match status" value="1"/>
</dbReference>
<evidence type="ECO:0000256" key="8">
    <source>
        <dbReference type="ARBA" id="ARBA00023136"/>
    </source>
</evidence>
<feature type="transmembrane region" description="Helical" evidence="12">
    <location>
        <begin position="32"/>
        <end position="54"/>
    </location>
</feature>
<evidence type="ECO:0000256" key="6">
    <source>
        <dbReference type="ARBA" id="ARBA00022989"/>
    </source>
</evidence>
<dbReference type="PROSITE" id="PS50262">
    <property type="entry name" value="G_PROTEIN_RECEP_F1_2"/>
    <property type="match status" value="1"/>
</dbReference>
<dbReference type="RefSeq" id="XP_012884588.1">
    <property type="nucleotide sequence ID" value="XM_013029134.1"/>
</dbReference>
<feature type="transmembrane region" description="Helical" evidence="12">
    <location>
        <begin position="243"/>
        <end position="266"/>
    </location>
</feature>
<sequence>MIPEPIKPEDNVSTVKQFLLLGFSDLPNLQGFLSGVFFIIYIIILLGNSLIIIITRLNPALQKPMYFFLANFSFLEICYVSVTLPVILVNIWTQDRTMPLLACAIQLCFFLILGTTECFLLAVMSYDRYVAICHPLHYPLIMTPMKCIQLATGSWLSGIPVQIGQTCQIFSLHFCQSNHIDHFFCDIPPIMKLACGDTSVHELSVYVVVMLVAAVPFLLILASYSKIISTILRLPTAQGRGKAFSTCSSHLIVVVLFYGSASITYFRPKSNHSAGTDRLLSLFYTIVTPMMNPLIYSLRNKEVIAALRKLFLKT</sequence>
<dbReference type="InterPro" id="IPR017452">
    <property type="entry name" value="GPCR_Rhodpsn_7TM"/>
</dbReference>
<evidence type="ECO:0000256" key="5">
    <source>
        <dbReference type="ARBA" id="ARBA00022725"/>
    </source>
</evidence>
<feature type="transmembrane region" description="Helical" evidence="12">
    <location>
        <begin position="203"/>
        <end position="222"/>
    </location>
</feature>
<evidence type="ECO:0000256" key="4">
    <source>
        <dbReference type="ARBA" id="ARBA00022692"/>
    </source>
</evidence>
<keyword evidence="7 11" id="KW-0297">G-protein coupled receptor</keyword>
<dbReference type="AlphaFoldDB" id="A0A1S3G6Y5"/>
<evidence type="ECO:0000259" key="13">
    <source>
        <dbReference type="PROSITE" id="PS50262"/>
    </source>
</evidence>
<keyword evidence="4 11" id="KW-0812">Transmembrane</keyword>
<organism evidence="14 15">
    <name type="scientific">Dipodomys ordii</name>
    <name type="common">Ord's kangaroo rat</name>
    <dbReference type="NCBI Taxonomy" id="10020"/>
    <lineage>
        <taxon>Eukaryota</taxon>
        <taxon>Metazoa</taxon>
        <taxon>Chordata</taxon>
        <taxon>Craniata</taxon>
        <taxon>Vertebrata</taxon>
        <taxon>Euteleostomi</taxon>
        <taxon>Mammalia</taxon>
        <taxon>Eutheria</taxon>
        <taxon>Euarchontoglires</taxon>
        <taxon>Glires</taxon>
        <taxon>Rodentia</taxon>
        <taxon>Castorimorpha</taxon>
        <taxon>Heteromyidae</taxon>
        <taxon>Dipodomyinae</taxon>
        <taxon>Dipodomys</taxon>
    </lineage>
</organism>
<dbReference type="InterPro" id="IPR000276">
    <property type="entry name" value="GPCR_Rhodpsn"/>
</dbReference>
<dbReference type="InParanoid" id="A0A1S3G6Y5"/>
<evidence type="ECO:0000256" key="1">
    <source>
        <dbReference type="ARBA" id="ARBA00004651"/>
    </source>
</evidence>
<dbReference type="FunFam" id="1.20.1070.10:FF:000001">
    <property type="entry name" value="Olfactory receptor"/>
    <property type="match status" value="1"/>
</dbReference>
<dbReference type="Pfam" id="PF13853">
    <property type="entry name" value="7tm_4"/>
    <property type="match status" value="1"/>
</dbReference>
<dbReference type="CDD" id="cd15225">
    <property type="entry name" value="7tmA_OR10A-like"/>
    <property type="match status" value="1"/>
</dbReference>
<dbReference type="KEGG" id="dord:105995423"/>
<evidence type="ECO:0000313" key="14">
    <source>
        <dbReference type="Proteomes" id="UP000081671"/>
    </source>
</evidence>
<keyword evidence="8 12" id="KW-0472">Membrane</keyword>
<dbReference type="GeneID" id="105995423"/>
<evidence type="ECO:0000256" key="9">
    <source>
        <dbReference type="ARBA" id="ARBA00023170"/>
    </source>
</evidence>
<evidence type="ECO:0000256" key="7">
    <source>
        <dbReference type="ARBA" id="ARBA00023040"/>
    </source>
</evidence>
<keyword evidence="3 12" id="KW-0716">Sensory transduction</keyword>
<keyword evidence="5 12" id="KW-0552">Olfaction</keyword>
<dbReference type="SUPFAM" id="SSF81321">
    <property type="entry name" value="Family A G protein-coupled receptor-like"/>
    <property type="match status" value="1"/>
</dbReference>
<dbReference type="PRINTS" id="PR00245">
    <property type="entry name" value="OLFACTORYR"/>
</dbReference>
<evidence type="ECO:0000256" key="10">
    <source>
        <dbReference type="ARBA" id="ARBA00023224"/>
    </source>
</evidence>
<keyword evidence="2 12" id="KW-1003">Cell membrane</keyword>
<feature type="transmembrane region" description="Helical" evidence="12">
    <location>
        <begin position="66"/>
        <end position="92"/>
    </location>
</feature>
<feature type="transmembrane region" description="Helical" evidence="12">
    <location>
        <begin position="98"/>
        <end position="124"/>
    </location>
</feature>
<comment type="similarity">
    <text evidence="11">Belongs to the G-protein coupled receptor 1 family.</text>
</comment>
<protein>
    <recommendedName>
        <fullName evidence="12">Olfactory receptor</fullName>
    </recommendedName>
</protein>
<dbReference type="OrthoDB" id="9975554at2759"/>
<dbReference type="Proteomes" id="UP000081671">
    <property type="component" value="Unplaced"/>
</dbReference>
<dbReference type="PRINTS" id="PR00237">
    <property type="entry name" value="GPCRRHODOPSN"/>
</dbReference>
<keyword evidence="6 12" id="KW-1133">Transmembrane helix</keyword>
<feature type="transmembrane region" description="Helical" evidence="12">
    <location>
        <begin position="278"/>
        <end position="298"/>
    </location>
</feature>
<gene>
    <name evidence="15" type="primary">LOC105995423</name>
</gene>
<evidence type="ECO:0000313" key="15">
    <source>
        <dbReference type="RefSeq" id="XP_012884588.1"/>
    </source>
</evidence>
<accession>A0A1S3G6Y5</accession>
<evidence type="ECO:0000256" key="11">
    <source>
        <dbReference type="RuleBase" id="RU000688"/>
    </source>
</evidence>
<dbReference type="GO" id="GO:0005886">
    <property type="term" value="C:plasma membrane"/>
    <property type="evidence" value="ECO:0007669"/>
    <property type="project" value="UniProtKB-SubCell"/>
</dbReference>
<dbReference type="PROSITE" id="PS00237">
    <property type="entry name" value="G_PROTEIN_RECEP_F1_1"/>
    <property type="match status" value="1"/>
</dbReference>
<evidence type="ECO:0000256" key="3">
    <source>
        <dbReference type="ARBA" id="ARBA00022606"/>
    </source>
</evidence>